<dbReference type="Gene3D" id="1.20.1250.20">
    <property type="entry name" value="MFS general substrate transporter like domains"/>
    <property type="match status" value="1"/>
</dbReference>
<feature type="transmembrane region" description="Helical" evidence="5">
    <location>
        <begin position="409"/>
        <end position="429"/>
    </location>
</feature>
<dbReference type="GO" id="GO:0020037">
    <property type="term" value="F:heme binding"/>
    <property type="evidence" value="ECO:0007669"/>
    <property type="project" value="TreeGrafter"/>
</dbReference>
<dbReference type="Pfam" id="PF07690">
    <property type="entry name" value="MFS_1"/>
    <property type="match status" value="1"/>
</dbReference>
<feature type="transmembrane region" description="Helical" evidence="5">
    <location>
        <begin position="43"/>
        <end position="66"/>
    </location>
</feature>
<feature type="transmembrane region" description="Helical" evidence="5">
    <location>
        <begin position="380"/>
        <end position="397"/>
    </location>
</feature>
<feature type="transmembrane region" description="Helical" evidence="5">
    <location>
        <begin position="254"/>
        <end position="274"/>
    </location>
</feature>
<feature type="transmembrane region" description="Helical" evidence="5">
    <location>
        <begin position="345"/>
        <end position="368"/>
    </location>
</feature>
<dbReference type="InterPro" id="IPR049680">
    <property type="entry name" value="FLVCR1-2_SLC49-like"/>
</dbReference>
<feature type="transmembrane region" description="Helical" evidence="5">
    <location>
        <begin position="103"/>
        <end position="124"/>
    </location>
</feature>
<gene>
    <name evidence="7" type="ORF">TrCOL_g12476</name>
</gene>
<dbReference type="OrthoDB" id="422206at2759"/>
<feature type="transmembrane region" description="Helical" evidence="5">
    <location>
        <begin position="319"/>
        <end position="339"/>
    </location>
</feature>
<dbReference type="PROSITE" id="PS50850">
    <property type="entry name" value="MFS"/>
    <property type="match status" value="1"/>
</dbReference>
<comment type="subcellular location">
    <subcellularLocation>
        <location evidence="1">Membrane</location>
        <topology evidence="1">Multi-pass membrane protein</topology>
    </subcellularLocation>
</comment>
<feature type="transmembrane region" description="Helical" evidence="5">
    <location>
        <begin position="172"/>
        <end position="191"/>
    </location>
</feature>
<keyword evidence="4 5" id="KW-0472">Membrane</keyword>
<protein>
    <recommendedName>
        <fullName evidence="6">Major facilitator superfamily (MFS) profile domain-containing protein</fullName>
    </recommendedName>
</protein>
<organism evidence="7 8">
    <name type="scientific">Triparma columacea</name>
    <dbReference type="NCBI Taxonomy" id="722753"/>
    <lineage>
        <taxon>Eukaryota</taxon>
        <taxon>Sar</taxon>
        <taxon>Stramenopiles</taxon>
        <taxon>Ochrophyta</taxon>
        <taxon>Bolidophyceae</taxon>
        <taxon>Parmales</taxon>
        <taxon>Triparmaceae</taxon>
        <taxon>Triparma</taxon>
    </lineage>
</organism>
<feature type="domain" description="Major facilitator superfamily (MFS) profile" evidence="6">
    <location>
        <begin position="1"/>
        <end position="434"/>
    </location>
</feature>
<dbReference type="GO" id="GO:0097037">
    <property type="term" value="P:heme export"/>
    <property type="evidence" value="ECO:0007669"/>
    <property type="project" value="TreeGrafter"/>
</dbReference>
<dbReference type="GO" id="GO:0015232">
    <property type="term" value="F:heme transmembrane transporter activity"/>
    <property type="evidence" value="ECO:0007669"/>
    <property type="project" value="TreeGrafter"/>
</dbReference>
<dbReference type="EMBL" id="BRYA01000619">
    <property type="protein sequence ID" value="GMI25928.1"/>
    <property type="molecule type" value="Genomic_DNA"/>
</dbReference>
<dbReference type="PANTHER" id="PTHR10924:SF4">
    <property type="entry name" value="GH15861P"/>
    <property type="match status" value="1"/>
</dbReference>
<name>A0A9W7FXK4_9STRA</name>
<dbReference type="InterPro" id="IPR036259">
    <property type="entry name" value="MFS_trans_sf"/>
</dbReference>
<evidence type="ECO:0000313" key="8">
    <source>
        <dbReference type="Proteomes" id="UP001165065"/>
    </source>
</evidence>
<dbReference type="AlphaFoldDB" id="A0A9W7FXK4"/>
<keyword evidence="2 5" id="KW-0812">Transmembrane</keyword>
<evidence type="ECO:0000313" key="7">
    <source>
        <dbReference type="EMBL" id="GMI25928.1"/>
    </source>
</evidence>
<dbReference type="PANTHER" id="PTHR10924">
    <property type="entry name" value="MAJOR FACILITATOR SUPERFAMILY PROTEIN-RELATED"/>
    <property type="match status" value="1"/>
</dbReference>
<evidence type="ECO:0000256" key="4">
    <source>
        <dbReference type="ARBA" id="ARBA00023136"/>
    </source>
</evidence>
<proteinExistence type="predicted"/>
<dbReference type="InterPro" id="IPR011701">
    <property type="entry name" value="MFS"/>
</dbReference>
<dbReference type="Proteomes" id="UP001165065">
    <property type="component" value="Unassembled WGS sequence"/>
</dbReference>
<dbReference type="GO" id="GO:0016020">
    <property type="term" value="C:membrane"/>
    <property type="evidence" value="ECO:0007669"/>
    <property type="project" value="UniProtKB-SubCell"/>
</dbReference>
<reference evidence="8" key="1">
    <citation type="journal article" date="2023" name="Commun. Biol.">
        <title>Genome analysis of Parmales, the sister group of diatoms, reveals the evolutionary specialization of diatoms from phago-mixotrophs to photoautotrophs.</title>
        <authorList>
            <person name="Ban H."/>
            <person name="Sato S."/>
            <person name="Yoshikawa S."/>
            <person name="Yamada K."/>
            <person name="Nakamura Y."/>
            <person name="Ichinomiya M."/>
            <person name="Sato N."/>
            <person name="Blanc-Mathieu R."/>
            <person name="Endo H."/>
            <person name="Kuwata A."/>
            <person name="Ogata H."/>
        </authorList>
    </citation>
    <scope>NUCLEOTIDE SEQUENCE [LARGE SCALE GENOMIC DNA]</scope>
</reference>
<keyword evidence="3 5" id="KW-1133">Transmembrane helix</keyword>
<accession>A0A9W7FXK4</accession>
<feature type="transmembrane region" description="Helical" evidence="5">
    <location>
        <begin position="5"/>
        <end position="23"/>
    </location>
</feature>
<keyword evidence="8" id="KW-1185">Reference proteome</keyword>
<comment type="caution">
    <text evidence="7">The sequence shown here is derived from an EMBL/GenBank/DDBJ whole genome shotgun (WGS) entry which is preliminary data.</text>
</comment>
<sequence length="462" mass="49363">MPKRFYVLASFSIVTCANSWLWITFSPIEESLEGLWGVSAEAINQLSTVFMISYILFAFGGLFVLNQVGLRRGLLLGAGLTCLGSAVRLAGGTTPSAWGYGTTYLGSLIASLGQLFTLAVPPLLATSWFPAGERSLASNVGVVANQCGTAIGLGVTGILVDETNVKDDLWRYFLLQTVFTAIGFTMVWVVVEDSPEVAPSKAARLKSGSGGGGVDSVWREGEGGEGEAEVVKGGGFRVYVATVQQLLMMRDVRLLAIAYGLSTGTFYSVATFLSQLLSEWEASESSFVGLFVVLIGLLGSLTGGYWLDRSRQYQHVTRCFYVFATLAMAFWYFVLATNANSRTLVYLAASLAGFCLTANIGTGFEFVVELTFPVSESTTAGLLNVSAQAFGCIAIWVGEALLDAVGVDALNLMMLLLIGSAAALVCFGVNNKDYLREKEESRGSAIQGSLLRRSTIEKEGLI</sequence>
<dbReference type="InterPro" id="IPR020846">
    <property type="entry name" value="MFS_dom"/>
</dbReference>
<evidence type="ECO:0000256" key="1">
    <source>
        <dbReference type="ARBA" id="ARBA00004141"/>
    </source>
</evidence>
<dbReference type="SUPFAM" id="SSF103473">
    <property type="entry name" value="MFS general substrate transporter"/>
    <property type="match status" value="1"/>
</dbReference>
<evidence type="ECO:0000256" key="2">
    <source>
        <dbReference type="ARBA" id="ARBA00022692"/>
    </source>
</evidence>
<feature type="transmembrane region" description="Helical" evidence="5">
    <location>
        <begin position="286"/>
        <end position="307"/>
    </location>
</feature>
<feature type="transmembrane region" description="Helical" evidence="5">
    <location>
        <begin position="73"/>
        <end position="91"/>
    </location>
</feature>
<evidence type="ECO:0000256" key="3">
    <source>
        <dbReference type="ARBA" id="ARBA00022989"/>
    </source>
</evidence>
<evidence type="ECO:0000256" key="5">
    <source>
        <dbReference type="SAM" id="Phobius"/>
    </source>
</evidence>
<feature type="transmembrane region" description="Helical" evidence="5">
    <location>
        <begin position="136"/>
        <end position="160"/>
    </location>
</feature>
<evidence type="ECO:0000259" key="6">
    <source>
        <dbReference type="PROSITE" id="PS50850"/>
    </source>
</evidence>